<feature type="compositionally biased region" description="Gly residues" evidence="1">
    <location>
        <begin position="480"/>
        <end position="489"/>
    </location>
</feature>
<feature type="compositionally biased region" description="Low complexity" evidence="1">
    <location>
        <begin position="641"/>
        <end position="667"/>
    </location>
</feature>
<dbReference type="EMBL" id="BMMN01000016">
    <property type="protein sequence ID" value="GGO27968.1"/>
    <property type="molecule type" value="Genomic_DNA"/>
</dbReference>
<feature type="region of interest" description="Disordered" evidence="1">
    <location>
        <begin position="280"/>
        <end position="344"/>
    </location>
</feature>
<comment type="caution">
    <text evidence="2">The sequence shown here is derived from an EMBL/GenBank/DDBJ whole genome shotgun (WGS) entry which is preliminary data.</text>
</comment>
<organism evidence="2 3">
    <name type="scientific">Microbispora bryophytorum</name>
    <dbReference type="NCBI Taxonomy" id="1460882"/>
    <lineage>
        <taxon>Bacteria</taxon>
        <taxon>Bacillati</taxon>
        <taxon>Actinomycetota</taxon>
        <taxon>Actinomycetes</taxon>
        <taxon>Streptosporangiales</taxon>
        <taxon>Streptosporangiaceae</taxon>
        <taxon>Microbispora</taxon>
    </lineage>
</organism>
<evidence type="ECO:0000313" key="2">
    <source>
        <dbReference type="EMBL" id="GGO27968.1"/>
    </source>
</evidence>
<feature type="region of interest" description="Disordered" evidence="1">
    <location>
        <begin position="681"/>
        <end position="737"/>
    </location>
</feature>
<feature type="compositionally biased region" description="Low complexity" evidence="1">
    <location>
        <begin position="681"/>
        <end position="696"/>
    </location>
</feature>
<feature type="compositionally biased region" description="Basic and acidic residues" evidence="1">
    <location>
        <begin position="301"/>
        <end position="321"/>
    </location>
</feature>
<dbReference type="Proteomes" id="UP000653480">
    <property type="component" value="Unassembled WGS sequence"/>
</dbReference>
<feature type="compositionally biased region" description="Gly residues" evidence="1">
    <location>
        <begin position="697"/>
        <end position="707"/>
    </location>
</feature>
<dbReference type="AlphaFoldDB" id="A0A8H9LJG9"/>
<protein>
    <submittedName>
        <fullName evidence="2">Uncharacterized protein</fullName>
    </submittedName>
</protein>
<evidence type="ECO:0000313" key="3">
    <source>
        <dbReference type="Proteomes" id="UP000653480"/>
    </source>
</evidence>
<reference evidence="2" key="1">
    <citation type="journal article" date="2014" name="Int. J. Syst. Evol. Microbiol.">
        <title>Complete genome sequence of Corynebacterium casei LMG S-19264T (=DSM 44701T), isolated from a smear-ripened cheese.</title>
        <authorList>
            <consortium name="US DOE Joint Genome Institute (JGI-PGF)"/>
            <person name="Walter F."/>
            <person name="Albersmeier A."/>
            <person name="Kalinowski J."/>
            <person name="Ruckert C."/>
        </authorList>
    </citation>
    <scope>NUCLEOTIDE SEQUENCE</scope>
    <source>
        <strain evidence="2">CGMCC 4.7138</strain>
    </source>
</reference>
<feature type="region of interest" description="Disordered" evidence="1">
    <location>
        <begin position="238"/>
        <end position="261"/>
    </location>
</feature>
<feature type="compositionally biased region" description="Pro residues" evidence="1">
    <location>
        <begin position="280"/>
        <end position="296"/>
    </location>
</feature>
<feature type="compositionally biased region" description="Gly residues" evidence="1">
    <location>
        <begin position="716"/>
        <end position="728"/>
    </location>
</feature>
<sequence length="838" mass="82863">MRMNPPIGDVTLDPGRGMAWVDEHGAHLVDYASGHLDSGPMLAAVIAALESCAARERPGNVSDRAWLLSALRREVATGPGRGFLPGPGTGGPDHLAVRRAWRLADPLGAETLLLLYRHELPLRDLVYVLALPLKEAGRLIARTQDVVEILVSGLDGLARGRPICPEIGPLAAAVFPDERGEAADFGAARTALLRHIVTCVVCKRPINIRYTVPQILSRPPVADLTAETRQRLLDALSRERSAPAERAGHRPPLSFGMPLSAPVDTAPPVDVAPAPAVPAPAFPPSPAAPPPVPPGRSPAVSHEESRPPFREDGKDRQDTRPGHLVPPAQPEAPRPAGTVGGTMAGTVGGTAAGAAAGKADTAADTAAGTVAGASAGTVAGTVAGTAADTAAGTIAGAAAGAQAAAQAGAVAGAGPELPERPVRAISQEDTQPSLPWTPGALKSRGAQRPNPFPRASGTTGSPGSRGATASPGSRGADSTGPGGPGGPGGSARYSGAAGAERGAHPAAGEGAALPPGQDTPLYNALLSQIRAREALAHAAEAVPAPALAYVADADAVADTAGEMDLTHRPPAGAQIRIVEVLARVGSLLRATALRIVIVVIAGAAGTVTGINLLAPAPQSHKGSLEASVAQASADPAGTGTGANSSAAGQTDGAAAGEGTTSTASGAPQATVTATAAGAATAGGAAQPGGQDTAQSGGQQGTADGGTAAGDTADGGTAAGGAAKPGGQGAAPDTPTSPGAFLMGAWGVQAPSVVTLDAFGRGTLTLSTTSGKPVKWRISAPGLMVEPSSGTLKPGHTDVLTVRALRVRYWCGVPSPVTASLELHAPKGKGTATVRWSTC</sequence>
<reference evidence="2" key="2">
    <citation type="submission" date="2020-09" db="EMBL/GenBank/DDBJ databases">
        <authorList>
            <person name="Sun Q."/>
            <person name="Zhou Y."/>
        </authorList>
    </citation>
    <scope>NUCLEOTIDE SEQUENCE</scope>
    <source>
        <strain evidence="2">CGMCC 4.7138</strain>
    </source>
</reference>
<proteinExistence type="predicted"/>
<name>A0A8H9LJG9_9ACTN</name>
<keyword evidence="3" id="KW-1185">Reference proteome</keyword>
<feature type="compositionally biased region" description="Basic and acidic residues" evidence="1">
    <location>
        <begin position="238"/>
        <end position="248"/>
    </location>
</feature>
<gene>
    <name evidence="2" type="ORF">GCM10011574_61940</name>
</gene>
<evidence type="ECO:0000256" key="1">
    <source>
        <dbReference type="SAM" id="MobiDB-lite"/>
    </source>
</evidence>
<accession>A0A8H9LJG9</accession>
<feature type="region of interest" description="Disordered" evidence="1">
    <location>
        <begin position="425"/>
        <end position="515"/>
    </location>
</feature>
<feature type="region of interest" description="Disordered" evidence="1">
    <location>
        <begin position="624"/>
        <end position="667"/>
    </location>
</feature>
<feature type="compositionally biased region" description="Low complexity" evidence="1">
    <location>
        <begin position="490"/>
        <end position="515"/>
    </location>
</feature>